<dbReference type="Proteomes" id="UP000268084">
    <property type="component" value="Chromosome"/>
</dbReference>
<evidence type="ECO:0000313" key="1">
    <source>
        <dbReference type="EMBL" id="AZI57540.1"/>
    </source>
</evidence>
<reference evidence="1 2" key="1">
    <citation type="submission" date="2018-11" db="EMBL/GenBank/DDBJ databases">
        <authorList>
            <person name="Da X."/>
        </authorList>
    </citation>
    <scope>NUCLEOTIDE SEQUENCE [LARGE SCALE GENOMIC DNA]</scope>
    <source>
        <strain evidence="1 2">S14-144</strain>
    </source>
</reference>
<name>A0A3G8ZK07_9ACTN</name>
<dbReference type="SUPFAM" id="SSF46689">
    <property type="entry name" value="Homeodomain-like"/>
    <property type="match status" value="1"/>
</dbReference>
<dbReference type="InterPro" id="IPR009057">
    <property type="entry name" value="Homeodomain-like_sf"/>
</dbReference>
<dbReference type="OrthoDB" id="5177743at2"/>
<keyword evidence="2" id="KW-1185">Reference proteome</keyword>
<dbReference type="Gene3D" id="1.10.357.10">
    <property type="entry name" value="Tetracycline Repressor, domain 2"/>
    <property type="match status" value="1"/>
</dbReference>
<protein>
    <submittedName>
        <fullName evidence="1">TetR/AcrR family transcriptional regulator</fullName>
    </submittedName>
</protein>
<organism evidence="1 2">
    <name type="scientific">Nakamurella antarctica</name>
    <dbReference type="NCBI Taxonomy" id="1902245"/>
    <lineage>
        <taxon>Bacteria</taxon>
        <taxon>Bacillati</taxon>
        <taxon>Actinomycetota</taxon>
        <taxon>Actinomycetes</taxon>
        <taxon>Nakamurellales</taxon>
        <taxon>Nakamurellaceae</taxon>
        <taxon>Nakamurella</taxon>
    </lineage>
</organism>
<dbReference type="KEGG" id="nak:EH165_04560"/>
<dbReference type="AlphaFoldDB" id="A0A3G8ZK07"/>
<dbReference type="RefSeq" id="WP_124798225.1">
    <property type="nucleotide sequence ID" value="NZ_CP034170.1"/>
</dbReference>
<accession>A0A3G8ZK07</accession>
<dbReference type="EMBL" id="CP034170">
    <property type="protein sequence ID" value="AZI57540.1"/>
    <property type="molecule type" value="Genomic_DNA"/>
</dbReference>
<reference evidence="1 2" key="2">
    <citation type="submission" date="2018-12" db="EMBL/GenBank/DDBJ databases">
        <title>Nakamurella antarcticus sp. nov., isolated from Antarctica South Shetland Islands soil.</title>
        <authorList>
            <person name="Peng F."/>
        </authorList>
    </citation>
    <scope>NUCLEOTIDE SEQUENCE [LARGE SCALE GENOMIC DNA]</scope>
    <source>
        <strain evidence="1 2">S14-144</strain>
    </source>
</reference>
<sequence>MSTAPDHTAAHADTGMSGRSEELLNGILRYIRLHGVEQFSLATVADFLGTSSRMLIYHLGSRDEILIKATSLRRMTTSAFLRERPVTGLAESARRMWEHYLNNLWEMQLFFFVSTRAFAQPVAYARFARDSRDVWMEYLTDGCAKDGINYESAVPVAGLCLAGLRGLFLDLLLTGDRERAESSFIVLVEQLESARVSRFKNPEYPVNENGSISTAARRS</sequence>
<gene>
    <name evidence="1" type="ORF">EH165_04560</name>
</gene>
<evidence type="ECO:0000313" key="2">
    <source>
        <dbReference type="Proteomes" id="UP000268084"/>
    </source>
</evidence>
<proteinExistence type="predicted"/>